<feature type="region of interest" description="Disordered" evidence="7">
    <location>
        <begin position="241"/>
        <end position="261"/>
    </location>
</feature>
<sequence length="371" mass="41206">MTVELNSFSTPAIQVGLHQQPYLRDVMEKFAEFVSSIGQNARSSSYMSSSGAIPRGTGSPNVPPVSYASCDLARQHALPLSTPSQPGKYSPPVGSPTQLSPSPQSCMEMESGSNESTSKRKKRRNRTTFTSFQLEEMERIFQKTHYPDVYTREQLALRCDLTEARVQVWFQNRRAKWRKRERFAPVPVPARAMSMAPIYERHPQAPWPRPSNSCMNPSGPGAGPLPHHMSVPSYTPVLHVHHQLPPNRQSPRSPSPESPPHCVKVNAMTTSTNGMRRSPIVHPNVTISQHDPTRQLSPCAHAPPQRACHSPGESYRGSTGSMTQKTFCDEREESSQCSGRHTTSIAALRMKAKEHSVVVDMARTHNGRADV</sequence>
<feature type="region of interest" description="Disordered" evidence="7">
    <location>
        <begin position="41"/>
        <end position="66"/>
    </location>
</feature>
<feature type="compositionally biased region" description="Polar residues" evidence="7">
    <location>
        <begin position="95"/>
        <end position="105"/>
    </location>
</feature>
<name>A0ABN8MDH3_9CNID</name>
<evidence type="ECO:0000256" key="3">
    <source>
        <dbReference type="ARBA" id="ARBA00023155"/>
    </source>
</evidence>
<keyword evidence="2 5" id="KW-0238">DNA-binding</keyword>
<dbReference type="SMART" id="SM00389">
    <property type="entry name" value="HOX"/>
    <property type="match status" value="1"/>
</dbReference>
<feature type="region of interest" description="Disordered" evidence="7">
    <location>
        <begin position="299"/>
        <end position="322"/>
    </location>
</feature>
<keyword evidence="4 5" id="KW-0539">Nucleus</keyword>
<evidence type="ECO:0000259" key="8">
    <source>
        <dbReference type="PROSITE" id="PS50071"/>
    </source>
</evidence>
<dbReference type="PANTHER" id="PTHR24329">
    <property type="entry name" value="HOMEOBOX PROTEIN ARISTALESS"/>
    <property type="match status" value="1"/>
</dbReference>
<dbReference type="Gene3D" id="1.10.10.60">
    <property type="entry name" value="Homeodomain-like"/>
    <property type="match status" value="1"/>
</dbReference>
<evidence type="ECO:0000313" key="11">
    <source>
        <dbReference type="Proteomes" id="UP001159427"/>
    </source>
</evidence>
<evidence type="ECO:0000256" key="7">
    <source>
        <dbReference type="SAM" id="MobiDB-lite"/>
    </source>
</evidence>
<reference evidence="10 11" key="1">
    <citation type="submission" date="2022-05" db="EMBL/GenBank/DDBJ databases">
        <authorList>
            <consortium name="Genoscope - CEA"/>
            <person name="William W."/>
        </authorList>
    </citation>
    <scope>NUCLEOTIDE SEQUENCE [LARGE SCALE GENOMIC DNA]</scope>
</reference>
<dbReference type="Pfam" id="PF03826">
    <property type="entry name" value="OAR"/>
    <property type="match status" value="1"/>
</dbReference>
<comment type="caution">
    <text evidence="10">The sequence shown here is derived from an EMBL/GenBank/DDBJ whole genome shotgun (WGS) entry which is preliminary data.</text>
</comment>
<accession>A0ABN8MDH3</accession>
<evidence type="ECO:0000313" key="10">
    <source>
        <dbReference type="EMBL" id="CAH3025913.1"/>
    </source>
</evidence>
<feature type="DNA-binding region" description="Homeobox" evidence="5">
    <location>
        <begin position="122"/>
        <end position="181"/>
    </location>
</feature>
<dbReference type="PROSITE" id="PS50803">
    <property type="entry name" value="OAR"/>
    <property type="match status" value="1"/>
</dbReference>
<dbReference type="PROSITE" id="PS50071">
    <property type="entry name" value="HOMEOBOX_2"/>
    <property type="match status" value="1"/>
</dbReference>
<gene>
    <name evidence="10" type="ORF">PEVE_00027530</name>
</gene>
<dbReference type="SUPFAM" id="SSF46689">
    <property type="entry name" value="Homeodomain-like"/>
    <property type="match status" value="1"/>
</dbReference>
<feature type="domain" description="Homeobox" evidence="8">
    <location>
        <begin position="120"/>
        <end position="180"/>
    </location>
</feature>
<dbReference type="EMBL" id="CALNXI010000379">
    <property type="protein sequence ID" value="CAH3025913.1"/>
    <property type="molecule type" value="Genomic_DNA"/>
</dbReference>
<dbReference type="InterPro" id="IPR009057">
    <property type="entry name" value="Homeodomain-like_sf"/>
</dbReference>
<comment type="subcellular location">
    <subcellularLocation>
        <location evidence="1 5 6">Nucleus</location>
    </subcellularLocation>
</comment>
<dbReference type="PROSITE" id="PS00027">
    <property type="entry name" value="HOMEOBOX_1"/>
    <property type="match status" value="1"/>
</dbReference>
<dbReference type="PANTHER" id="PTHR24329:SF543">
    <property type="entry name" value="FI01017P-RELATED"/>
    <property type="match status" value="1"/>
</dbReference>
<proteinExistence type="predicted"/>
<protein>
    <submittedName>
        <fullName evidence="10">Uncharacterized protein</fullName>
    </submittedName>
</protein>
<dbReference type="Proteomes" id="UP001159427">
    <property type="component" value="Unassembled WGS sequence"/>
</dbReference>
<feature type="region of interest" description="Disordered" evidence="7">
    <location>
        <begin position="78"/>
        <end position="128"/>
    </location>
</feature>
<keyword evidence="3 5" id="KW-0371">Homeobox</keyword>
<dbReference type="InterPro" id="IPR001356">
    <property type="entry name" value="HD"/>
</dbReference>
<keyword evidence="11" id="KW-1185">Reference proteome</keyword>
<organism evidence="10 11">
    <name type="scientific">Porites evermanni</name>
    <dbReference type="NCBI Taxonomy" id="104178"/>
    <lineage>
        <taxon>Eukaryota</taxon>
        <taxon>Metazoa</taxon>
        <taxon>Cnidaria</taxon>
        <taxon>Anthozoa</taxon>
        <taxon>Hexacorallia</taxon>
        <taxon>Scleractinia</taxon>
        <taxon>Fungiina</taxon>
        <taxon>Poritidae</taxon>
        <taxon>Porites</taxon>
    </lineage>
</organism>
<dbReference type="Pfam" id="PF00046">
    <property type="entry name" value="Homeodomain"/>
    <property type="match status" value="1"/>
</dbReference>
<dbReference type="InterPro" id="IPR003654">
    <property type="entry name" value="OAR_dom"/>
</dbReference>
<evidence type="ECO:0000259" key="9">
    <source>
        <dbReference type="PROSITE" id="PS50803"/>
    </source>
</evidence>
<dbReference type="InterPro" id="IPR050649">
    <property type="entry name" value="Paired_Homeobox_TFs"/>
</dbReference>
<evidence type="ECO:0000256" key="5">
    <source>
        <dbReference type="PROSITE-ProRule" id="PRU00108"/>
    </source>
</evidence>
<evidence type="ECO:0000256" key="1">
    <source>
        <dbReference type="ARBA" id="ARBA00004123"/>
    </source>
</evidence>
<evidence type="ECO:0000256" key="4">
    <source>
        <dbReference type="ARBA" id="ARBA00023242"/>
    </source>
</evidence>
<dbReference type="CDD" id="cd00086">
    <property type="entry name" value="homeodomain"/>
    <property type="match status" value="1"/>
</dbReference>
<dbReference type="InterPro" id="IPR017970">
    <property type="entry name" value="Homeobox_CS"/>
</dbReference>
<feature type="domain" description="OAR" evidence="9">
    <location>
        <begin position="343"/>
        <end position="356"/>
    </location>
</feature>
<evidence type="ECO:0000256" key="2">
    <source>
        <dbReference type="ARBA" id="ARBA00023125"/>
    </source>
</evidence>
<evidence type="ECO:0000256" key="6">
    <source>
        <dbReference type="RuleBase" id="RU000682"/>
    </source>
</evidence>